<dbReference type="Gene3D" id="3.40.50.1100">
    <property type="match status" value="2"/>
</dbReference>
<evidence type="ECO:0000256" key="17">
    <source>
        <dbReference type="ARBA" id="ARBA00070760"/>
    </source>
</evidence>
<dbReference type="InterPro" id="IPR000634">
    <property type="entry name" value="Ser/Thr_deHydtase_PyrdxlP-BS"/>
</dbReference>
<dbReference type="RefSeq" id="XP_022344495.1">
    <property type="nucleotide sequence ID" value="XM_022488787.1"/>
</dbReference>
<evidence type="ECO:0000256" key="16">
    <source>
        <dbReference type="ARBA" id="ARBA00066592"/>
    </source>
</evidence>
<dbReference type="OrthoDB" id="4418812at2759"/>
<accession>A0A8B8EWV6</accession>
<evidence type="ECO:0000256" key="1">
    <source>
        <dbReference type="ARBA" id="ARBA00001913"/>
    </source>
</evidence>
<dbReference type="EC" id="4.3.1.17" evidence="6"/>
<protein>
    <recommendedName>
        <fullName evidence="17">Serine racemase</fullName>
        <ecNumber evidence="6">4.3.1.17</ecNumber>
        <ecNumber evidence="15">4.3.1.18</ecNumber>
        <ecNumber evidence="16">5.1.1.18</ecNumber>
    </recommendedName>
    <alternativeName>
        <fullName evidence="18">D-serine ammonia-lyase</fullName>
    </alternativeName>
    <alternativeName>
        <fullName evidence="20">D-serine dehydratase</fullName>
    </alternativeName>
    <alternativeName>
        <fullName evidence="19">L-serine ammonia-lyase</fullName>
    </alternativeName>
    <alternativeName>
        <fullName evidence="10">L-serine dehydratase</fullName>
    </alternativeName>
</protein>
<dbReference type="AlphaFoldDB" id="A0A8B8EWV6"/>
<name>A0A8B8EWV6_CRAVI</name>
<comment type="catalytic activity">
    <reaction evidence="12">
        <text>D-serine = pyruvate + NH4(+)</text>
        <dbReference type="Rhea" id="RHEA:13977"/>
        <dbReference type="ChEBI" id="CHEBI:15361"/>
        <dbReference type="ChEBI" id="CHEBI:28938"/>
        <dbReference type="ChEBI" id="CHEBI:35247"/>
        <dbReference type="EC" id="4.3.1.18"/>
    </reaction>
</comment>
<dbReference type="InterPro" id="IPR036052">
    <property type="entry name" value="TrpB-like_PALP_sf"/>
</dbReference>
<dbReference type="GO" id="GO:0008721">
    <property type="term" value="F:D-serine ammonia-lyase activity"/>
    <property type="evidence" value="ECO:0007669"/>
    <property type="project" value="UniProtKB-EC"/>
</dbReference>
<dbReference type="GO" id="GO:0006563">
    <property type="term" value="P:L-serine metabolic process"/>
    <property type="evidence" value="ECO:0007669"/>
    <property type="project" value="UniProtKB-ARBA"/>
</dbReference>
<dbReference type="GO" id="GO:0030170">
    <property type="term" value="F:pyridoxal phosphate binding"/>
    <property type="evidence" value="ECO:0007669"/>
    <property type="project" value="InterPro"/>
</dbReference>
<gene>
    <name evidence="23" type="primary">LOC111137349</name>
</gene>
<dbReference type="Proteomes" id="UP000694844">
    <property type="component" value="Chromosome 5"/>
</dbReference>
<dbReference type="PROSITE" id="PS00165">
    <property type="entry name" value="DEHYDRATASE_SER_THR"/>
    <property type="match status" value="1"/>
</dbReference>
<dbReference type="PANTHER" id="PTHR43050:SF1">
    <property type="entry name" value="SERINE RACEMASE"/>
    <property type="match status" value="1"/>
</dbReference>
<comment type="catalytic activity">
    <reaction evidence="11">
        <text>L-serine = pyruvate + NH4(+)</text>
        <dbReference type="Rhea" id="RHEA:19169"/>
        <dbReference type="ChEBI" id="CHEBI:15361"/>
        <dbReference type="ChEBI" id="CHEBI:28938"/>
        <dbReference type="ChEBI" id="CHEBI:33384"/>
        <dbReference type="EC" id="4.3.1.17"/>
    </reaction>
</comment>
<evidence type="ECO:0000256" key="11">
    <source>
        <dbReference type="ARBA" id="ARBA00049406"/>
    </source>
</evidence>
<organism evidence="22 23">
    <name type="scientific">Crassostrea virginica</name>
    <name type="common">Eastern oyster</name>
    <dbReference type="NCBI Taxonomy" id="6565"/>
    <lineage>
        <taxon>Eukaryota</taxon>
        <taxon>Metazoa</taxon>
        <taxon>Spiralia</taxon>
        <taxon>Lophotrochozoa</taxon>
        <taxon>Mollusca</taxon>
        <taxon>Bivalvia</taxon>
        <taxon>Autobranchia</taxon>
        <taxon>Pteriomorphia</taxon>
        <taxon>Ostreida</taxon>
        <taxon>Ostreoidea</taxon>
        <taxon>Ostreidae</taxon>
        <taxon>Crassostrea</taxon>
    </lineage>
</organism>
<evidence type="ECO:0000256" key="10">
    <source>
        <dbReference type="ARBA" id="ARBA00031418"/>
    </source>
</evidence>
<keyword evidence="8" id="KW-0663">Pyridoxal phosphate</keyword>
<evidence type="ECO:0000256" key="15">
    <source>
        <dbReference type="ARBA" id="ARBA00066349"/>
    </source>
</evidence>
<comment type="cofactor">
    <cofactor evidence="4">
        <name>Mg(2+)</name>
        <dbReference type="ChEBI" id="CHEBI:18420"/>
    </cofactor>
</comment>
<comment type="similarity">
    <text evidence="5">Belongs to the serine/threonine dehydratase family.</text>
</comment>
<feature type="domain" description="Tryptophan synthase beta chain-like PALP" evidence="21">
    <location>
        <begin position="19"/>
        <end position="316"/>
    </location>
</feature>
<dbReference type="GO" id="GO:0000287">
    <property type="term" value="F:magnesium ion binding"/>
    <property type="evidence" value="ECO:0007669"/>
    <property type="project" value="TreeGrafter"/>
</dbReference>
<evidence type="ECO:0000256" key="19">
    <source>
        <dbReference type="ARBA" id="ARBA00081060"/>
    </source>
</evidence>
<evidence type="ECO:0000256" key="14">
    <source>
        <dbReference type="ARBA" id="ARBA00056426"/>
    </source>
</evidence>
<evidence type="ECO:0000256" key="8">
    <source>
        <dbReference type="ARBA" id="ARBA00022898"/>
    </source>
</evidence>
<evidence type="ECO:0000256" key="3">
    <source>
        <dbReference type="ARBA" id="ARBA00001936"/>
    </source>
</evidence>
<keyword evidence="7" id="KW-0460">Magnesium</keyword>
<dbReference type="EC" id="5.1.1.18" evidence="16"/>
<evidence type="ECO:0000313" key="23">
    <source>
        <dbReference type="RefSeq" id="XP_022344495.1"/>
    </source>
</evidence>
<sequence>MKSCIKVALSDIKKAHERISSHVHFTPFFTSTTFDSIVGRNVFFKAENLQKTGSFKARGALNAVLSLKANNPDINGVVTHSSGNHGQALAWAAKTARIKCSVVVPNNSPKIKSEAILGYGAELVFCEPTPADRQATCEKVAKEHNYTIIPPYDHYDVISGQGTIAVEFLKQVPQLDAILVPVSGGGMTSGIAIAAKTIKPDIKVFMVEIEGKMCEECLRAGERLWPNPPRFLDTIADGIRLQQLGELTWPIILELVEKEVFSVKDEDIVKAMKFVFERMKVIGIEPASGAGVAAVMSERMASMDPGLKNVGVILCGGNVDINHLPWY</sequence>
<evidence type="ECO:0000256" key="13">
    <source>
        <dbReference type="ARBA" id="ARBA00051769"/>
    </source>
</evidence>
<proteinExistence type="inferred from homology"/>
<evidence type="ECO:0000256" key="9">
    <source>
        <dbReference type="ARBA" id="ARBA00023239"/>
    </source>
</evidence>
<comment type="cofactor">
    <cofactor evidence="3">
        <name>Mn(2+)</name>
        <dbReference type="ChEBI" id="CHEBI:29035"/>
    </cofactor>
</comment>
<keyword evidence="22" id="KW-1185">Reference proteome</keyword>
<evidence type="ECO:0000256" key="20">
    <source>
        <dbReference type="ARBA" id="ARBA00081761"/>
    </source>
</evidence>
<dbReference type="SUPFAM" id="SSF53686">
    <property type="entry name" value="Tryptophan synthase beta subunit-like PLP-dependent enzymes"/>
    <property type="match status" value="1"/>
</dbReference>
<evidence type="ECO:0000256" key="2">
    <source>
        <dbReference type="ARBA" id="ARBA00001933"/>
    </source>
</evidence>
<evidence type="ECO:0000256" key="6">
    <source>
        <dbReference type="ARBA" id="ARBA00012093"/>
    </source>
</evidence>
<dbReference type="GO" id="GO:0018114">
    <property type="term" value="F:threonine racemase activity"/>
    <property type="evidence" value="ECO:0007669"/>
    <property type="project" value="TreeGrafter"/>
</dbReference>
<dbReference type="PANTHER" id="PTHR43050">
    <property type="entry name" value="SERINE / THREONINE RACEMASE FAMILY MEMBER"/>
    <property type="match status" value="1"/>
</dbReference>
<reference evidence="23" key="1">
    <citation type="submission" date="2025-08" db="UniProtKB">
        <authorList>
            <consortium name="RefSeq"/>
        </authorList>
    </citation>
    <scope>IDENTIFICATION</scope>
    <source>
        <tissue evidence="23">Whole sample</tissue>
    </source>
</reference>
<dbReference type="GO" id="GO:0030378">
    <property type="term" value="F:serine racemase activity"/>
    <property type="evidence" value="ECO:0007669"/>
    <property type="project" value="UniProtKB-EC"/>
</dbReference>
<comment type="cofactor">
    <cofactor evidence="2">
        <name>pyridoxal 5'-phosphate</name>
        <dbReference type="ChEBI" id="CHEBI:597326"/>
    </cofactor>
</comment>
<evidence type="ECO:0000256" key="18">
    <source>
        <dbReference type="ARBA" id="ARBA00076108"/>
    </source>
</evidence>
<dbReference type="GO" id="GO:0070179">
    <property type="term" value="P:D-serine biosynthetic process"/>
    <property type="evidence" value="ECO:0007669"/>
    <property type="project" value="TreeGrafter"/>
</dbReference>
<evidence type="ECO:0000256" key="4">
    <source>
        <dbReference type="ARBA" id="ARBA00001946"/>
    </source>
</evidence>
<evidence type="ECO:0000256" key="12">
    <source>
        <dbReference type="ARBA" id="ARBA00050422"/>
    </source>
</evidence>
<keyword evidence="9" id="KW-0456">Lyase</keyword>
<dbReference type="GO" id="GO:0003941">
    <property type="term" value="F:L-serine ammonia-lyase activity"/>
    <property type="evidence" value="ECO:0007669"/>
    <property type="project" value="UniProtKB-EC"/>
</dbReference>
<dbReference type="InterPro" id="IPR001926">
    <property type="entry name" value="TrpB-like_PALP"/>
</dbReference>
<comment type="catalytic activity">
    <reaction evidence="13">
        <text>L-serine = D-serine</text>
        <dbReference type="Rhea" id="RHEA:10980"/>
        <dbReference type="ChEBI" id="CHEBI:33384"/>
        <dbReference type="ChEBI" id="CHEBI:35247"/>
        <dbReference type="EC" id="5.1.1.18"/>
    </reaction>
</comment>
<dbReference type="EC" id="4.3.1.18" evidence="15"/>
<evidence type="ECO:0000256" key="7">
    <source>
        <dbReference type="ARBA" id="ARBA00022842"/>
    </source>
</evidence>
<comment type="cofactor">
    <cofactor evidence="1">
        <name>Ca(2+)</name>
        <dbReference type="ChEBI" id="CHEBI:29108"/>
    </cofactor>
</comment>
<evidence type="ECO:0000259" key="21">
    <source>
        <dbReference type="Pfam" id="PF00291"/>
    </source>
</evidence>
<dbReference type="GO" id="GO:0005524">
    <property type="term" value="F:ATP binding"/>
    <property type="evidence" value="ECO:0007669"/>
    <property type="project" value="TreeGrafter"/>
</dbReference>
<dbReference type="GeneID" id="111137349"/>
<dbReference type="Pfam" id="PF00291">
    <property type="entry name" value="PALP"/>
    <property type="match status" value="1"/>
</dbReference>
<comment type="function">
    <text evidence="14">Catalyzes the synthesis of D-serine from L-serine. D-serine is a key coagonist with glutamate at NMDA receptors. Has dehydratase activity towards both L-serine and D-serine.</text>
</comment>
<dbReference type="CDD" id="cd01562">
    <property type="entry name" value="Thr-dehyd"/>
    <property type="match status" value="1"/>
</dbReference>
<evidence type="ECO:0000313" key="22">
    <source>
        <dbReference type="Proteomes" id="UP000694844"/>
    </source>
</evidence>
<evidence type="ECO:0000256" key="5">
    <source>
        <dbReference type="ARBA" id="ARBA00010869"/>
    </source>
</evidence>
<dbReference type="FunFam" id="3.40.50.1100:FF:000041">
    <property type="entry name" value="Threonine ammonia-lyase, variant"/>
    <property type="match status" value="1"/>
</dbReference>